<evidence type="ECO:0000259" key="1">
    <source>
        <dbReference type="Pfam" id="PF00266"/>
    </source>
</evidence>
<dbReference type="Proteomes" id="UP000008983">
    <property type="component" value="Unassembled WGS sequence"/>
</dbReference>
<evidence type="ECO:0000313" key="2">
    <source>
        <dbReference type="EMBL" id="EGR31066.1"/>
    </source>
</evidence>
<name>G0QUM0_ICHMU</name>
<dbReference type="InterPro" id="IPR015424">
    <property type="entry name" value="PyrdxlP-dep_Trfase"/>
</dbReference>
<gene>
    <name evidence="2" type="ORF">IMG5_117910</name>
</gene>
<reference evidence="2 3" key="1">
    <citation type="submission" date="2011-07" db="EMBL/GenBank/DDBJ databases">
        <authorList>
            <person name="Coyne R."/>
            <person name="Brami D."/>
            <person name="Johnson J."/>
            <person name="Hostetler J."/>
            <person name="Hannick L."/>
            <person name="Clark T."/>
            <person name="Cassidy-Hanley D."/>
            <person name="Inman J."/>
        </authorList>
    </citation>
    <scope>NUCLEOTIDE SEQUENCE [LARGE SCALE GENOMIC DNA]</scope>
    <source>
        <strain evidence="2 3">G5</strain>
    </source>
</reference>
<organism evidence="2 3">
    <name type="scientific">Ichthyophthirius multifiliis</name>
    <name type="common">White spot disease agent</name>
    <name type="synonym">Ich</name>
    <dbReference type="NCBI Taxonomy" id="5932"/>
    <lineage>
        <taxon>Eukaryota</taxon>
        <taxon>Sar</taxon>
        <taxon>Alveolata</taxon>
        <taxon>Ciliophora</taxon>
        <taxon>Intramacronucleata</taxon>
        <taxon>Oligohymenophorea</taxon>
        <taxon>Hymenostomatida</taxon>
        <taxon>Ophryoglenina</taxon>
        <taxon>Ichthyophthirius</taxon>
    </lineage>
</organism>
<dbReference type="EMBL" id="GL983917">
    <property type="protein sequence ID" value="EGR31066.1"/>
    <property type="molecule type" value="Genomic_DNA"/>
</dbReference>
<dbReference type="PANTHER" id="PTHR43686">
    <property type="entry name" value="SULFURTRANSFERASE-RELATED"/>
    <property type="match status" value="1"/>
</dbReference>
<protein>
    <recommendedName>
        <fullName evidence="1">Aminotransferase class V domain-containing protein</fullName>
    </recommendedName>
</protein>
<dbReference type="InterPro" id="IPR015421">
    <property type="entry name" value="PyrdxlP-dep_Trfase_major"/>
</dbReference>
<accession>G0QUM0</accession>
<dbReference type="STRING" id="857967.G0QUM0"/>
<dbReference type="SUPFAM" id="SSF53383">
    <property type="entry name" value="PLP-dependent transferases"/>
    <property type="match status" value="1"/>
</dbReference>
<dbReference type="OMA" id="ETPFGTK"/>
<proteinExistence type="predicted"/>
<feature type="domain" description="Aminotransferase class V" evidence="1">
    <location>
        <begin position="38"/>
        <end position="363"/>
    </location>
</feature>
<dbReference type="Gene3D" id="3.40.640.10">
    <property type="entry name" value="Type I PLP-dependent aspartate aminotransferase-like (Major domain)"/>
    <property type="match status" value="1"/>
</dbReference>
<dbReference type="GeneID" id="14907203"/>
<dbReference type="eggNOG" id="KOG2840">
    <property type="taxonomic scope" value="Eukaryota"/>
</dbReference>
<dbReference type="PANTHER" id="PTHR43686:SF1">
    <property type="entry name" value="AMINOTRAN_5 DOMAIN-CONTAINING PROTEIN"/>
    <property type="match status" value="1"/>
</dbReference>
<dbReference type="RefSeq" id="XP_004034552.1">
    <property type="nucleotide sequence ID" value="XM_004034504.1"/>
</dbReference>
<sequence length="557" mass="63242">MTDILTYQPGIPNDQILQNIIGYSTIIKTPFGQKLALYADHTATGRPFQLIEDIIAQKIKPMLANSHTETSLMGYFSTQMLHYAEESILASFKVNKSTHFAIPTGNGATGAFERLTKILRISDITKQAIWEKNSQGIPYVYITPYEHHSNILSWQLSGCKLQKVQSDSYGNMHINDMKEKLFQNQNQNVQIVSVSATSNVTSQRTNLSKVNDVIKEYREKHLQEGHKIYFIVDAAAFCSHNRLNLSQNGLSEVDFVCISPHKHLGGAEATGILISRLVAYDSTQPPSFPGGGTVKAVVGLDVEQTWYDDDPFAREMPGTPNAVGFYRAALTFELQDKIGIEYILEKEEQNAKYFYKRIQEINQEFKKKEYIPPRDILIYGDPDIEIRYDVFSFNIYGPGTNTDSQGKSLFHPNYVARLLNDIFGIQVRSGCSCAGPYGVLLLGIPEKKATEIVGELLQGYEDVKPGWVRLDTFFSFEKYEIDYIVEAIKSIAMWGEKLQRFYELDQNTGQWTLRNNSHPTFSFQLDEVMNNVIDQASLDERDEYFRKQLQIALCQAP</sequence>
<dbReference type="AlphaFoldDB" id="G0QUM0"/>
<dbReference type="Pfam" id="PF00266">
    <property type="entry name" value="Aminotran_5"/>
    <property type="match status" value="1"/>
</dbReference>
<evidence type="ECO:0000313" key="3">
    <source>
        <dbReference type="Proteomes" id="UP000008983"/>
    </source>
</evidence>
<dbReference type="OrthoDB" id="198857at2759"/>
<dbReference type="InterPro" id="IPR015422">
    <property type="entry name" value="PyrdxlP-dep_Trfase_small"/>
</dbReference>
<dbReference type="InParanoid" id="G0QUM0"/>
<dbReference type="FunCoup" id="G0QUM0">
    <property type="interactions" value="11"/>
</dbReference>
<dbReference type="Gene3D" id="3.90.1150.10">
    <property type="entry name" value="Aspartate Aminotransferase, domain 1"/>
    <property type="match status" value="1"/>
</dbReference>
<dbReference type="InterPro" id="IPR000192">
    <property type="entry name" value="Aminotrans_V_dom"/>
</dbReference>
<keyword evidence="3" id="KW-1185">Reference proteome</keyword>